<dbReference type="Gene3D" id="3.40.630.190">
    <property type="entry name" value="LCP protein"/>
    <property type="match status" value="1"/>
</dbReference>
<evidence type="ECO:0000259" key="3">
    <source>
        <dbReference type="Pfam" id="PF03816"/>
    </source>
</evidence>
<dbReference type="Pfam" id="PF03816">
    <property type="entry name" value="LytR_cpsA_psr"/>
    <property type="match status" value="1"/>
</dbReference>
<dbReference type="EMBL" id="JACJVQ010000011">
    <property type="protein sequence ID" value="MBB6635167.1"/>
    <property type="molecule type" value="Genomic_DNA"/>
</dbReference>
<comment type="similarity">
    <text evidence="1">Belongs to the LytR/CpsA/Psr (LCP) family.</text>
</comment>
<evidence type="ECO:0000256" key="2">
    <source>
        <dbReference type="SAM" id="MobiDB-lite"/>
    </source>
</evidence>
<dbReference type="PANTHER" id="PTHR33392">
    <property type="entry name" value="POLYISOPRENYL-TEICHOIC ACID--PEPTIDOGLYCAN TEICHOIC ACID TRANSFERASE TAGU"/>
    <property type="match status" value="1"/>
</dbReference>
<reference evidence="4 5" key="1">
    <citation type="submission" date="2020-08" db="EMBL/GenBank/DDBJ databases">
        <title>Cohnella phylogeny.</title>
        <authorList>
            <person name="Dunlap C."/>
        </authorList>
    </citation>
    <scope>NUCLEOTIDE SEQUENCE [LARGE SCALE GENOMIC DNA]</scope>
    <source>
        <strain evidence="4 5">DSM 25241</strain>
    </source>
</reference>
<dbReference type="PANTHER" id="PTHR33392:SF6">
    <property type="entry name" value="POLYISOPRENYL-TEICHOIC ACID--PEPTIDOGLYCAN TEICHOIC ACID TRANSFERASE TAGU"/>
    <property type="match status" value="1"/>
</dbReference>
<keyword evidence="5" id="KW-1185">Reference proteome</keyword>
<sequence length="345" mass="38142">MTILVGCSAFCLLFVAVAAYAGYIYYKASNAIHLMSESPPPSPSALPGGQPTEPAEEAFETEPAYDRREHAITFLLAGVDSRAGSGGTLNTDVLILATLNKDTQTASLLSLPRDLQLKPKDLSSHKANYYYAYYYMQDKDTAIANTKRFYSELFDFPIDYMAIVNFDALRKTVDAVGGITIDVDMDMKYRDTADGTDIDLKKGVQHVDGQKALDFVRYRKSNGGTQESSDIERNARQQQVISQLVDELSSFQGITQWGKVLDILGANVRTDVPEDVLRSWIVNYAEMKPNQTKSIPVETAWVYPYIVADETDMQNAVATLRAEAGLPESTEFRAADVVGVSNLHE</sequence>
<protein>
    <submittedName>
        <fullName evidence="4">LCP family protein</fullName>
    </submittedName>
</protein>
<organism evidence="4 5">
    <name type="scientific">Cohnella thailandensis</name>
    <dbReference type="NCBI Taxonomy" id="557557"/>
    <lineage>
        <taxon>Bacteria</taxon>
        <taxon>Bacillati</taxon>
        <taxon>Bacillota</taxon>
        <taxon>Bacilli</taxon>
        <taxon>Bacillales</taxon>
        <taxon>Paenibacillaceae</taxon>
        <taxon>Cohnella</taxon>
    </lineage>
</organism>
<comment type="caution">
    <text evidence="4">The sequence shown here is derived from an EMBL/GenBank/DDBJ whole genome shotgun (WGS) entry which is preliminary data.</text>
</comment>
<dbReference type="Proteomes" id="UP000535838">
    <property type="component" value="Unassembled WGS sequence"/>
</dbReference>
<accession>A0A841SZV9</accession>
<evidence type="ECO:0000313" key="4">
    <source>
        <dbReference type="EMBL" id="MBB6635167.1"/>
    </source>
</evidence>
<proteinExistence type="inferred from homology"/>
<feature type="domain" description="Cell envelope-related transcriptional attenuator" evidence="3">
    <location>
        <begin position="90"/>
        <end position="249"/>
    </location>
</feature>
<gene>
    <name evidence="4" type="ORF">H7B67_13685</name>
</gene>
<dbReference type="AlphaFoldDB" id="A0A841SZV9"/>
<dbReference type="InterPro" id="IPR050922">
    <property type="entry name" value="LytR/CpsA/Psr_CW_biosynth"/>
</dbReference>
<feature type="region of interest" description="Disordered" evidence="2">
    <location>
        <begin position="37"/>
        <end position="58"/>
    </location>
</feature>
<dbReference type="NCBIfam" id="TIGR00350">
    <property type="entry name" value="lytR_cpsA_psr"/>
    <property type="match status" value="1"/>
</dbReference>
<dbReference type="InterPro" id="IPR004474">
    <property type="entry name" value="LytR_CpsA_psr"/>
</dbReference>
<evidence type="ECO:0000313" key="5">
    <source>
        <dbReference type="Proteomes" id="UP000535838"/>
    </source>
</evidence>
<evidence type="ECO:0000256" key="1">
    <source>
        <dbReference type="ARBA" id="ARBA00006068"/>
    </source>
</evidence>
<name>A0A841SZV9_9BACL</name>